<dbReference type="InterPro" id="IPR012337">
    <property type="entry name" value="RNaseH-like_sf"/>
</dbReference>
<evidence type="ECO:0000256" key="1">
    <source>
        <dbReference type="SAM" id="MobiDB-lite"/>
    </source>
</evidence>
<gene>
    <name evidence="3" type="ORF">ONE63_003446</name>
</gene>
<dbReference type="GO" id="GO:0015074">
    <property type="term" value="P:DNA integration"/>
    <property type="evidence" value="ECO:0007669"/>
    <property type="project" value="InterPro"/>
</dbReference>
<organism evidence="3 4">
    <name type="scientific">Megalurothrips usitatus</name>
    <name type="common">bean blossom thrips</name>
    <dbReference type="NCBI Taxonomy" id="439358"/>
    <lineage>
        <taxon>Eukaryota</taxon>
        <taxon>Metazoa</taxon>
        <taxon>Ecdysozoa</taxon>
        <taxon>Arthropoda</taxon>
        <taxon>Hexapoda</taxon>
        <taxon>Insecta</taxon>
        <taxon>Pterygota</taxon>
        <taxon>Neoptera</taxon>
        <taxon>Paraneoptera</taxon>
        <taxon>Thysanoptera</taxon>
        <taxon>Terebrantia</taxon>
        <taxon>Thripoidea</taxon>
        <taxon>Thripidae</taxon>
        <taxon>Megalurothrips</taxon>
    </lineage>
</organism>
<dbReference type="Proteomes" id="UP001075354">
    <property type="component" value="Chromosome 13"/>
</dbReference>
<keyword evidence="4" id="KW-1185">Reference proteome</keyword>
<comment type="caution">
    <text evidence="3">The sequence shown here is derived from an EMBL/GenBank/DDBJ whole genome shotgun (WGS) entry which is preliminary data.</text>
</comment>
<dbReference type="AlphaFoldDB" id="A0AAV7XDW1"/>
<feature type="region of interest" description="Disordered" evidence="1">
    <location>
        <begin position="279"/>
        <end position="311"/>
    </location>
</feature>
<dbReference type="InterPro" id="IPR050951">
    <property type="entry name" value="Retrovirus_Pol_polyprotein"/>
</dbReference>
<proteinExistence type="predicted"/>
<dbReference type="EMBL" id="JAPTSV010000013">
    <property type="protein sequence ID" value="KAJ1521811.1"/>
    <property type="molecule type" value="Genomic_DNA"/>
</dbReference>
<dbReference type="InterPro" id="IPR036397">
    <property type="entry name" value="RNaseH_sf"/>
</dbReference>
<reference evidence="3" key="1">
    <citation type="submission" date="2022-12" db="EMBL/GenBank/DDBJ databases">
        <title>Chromosome-level genome assembly of the bean flower thrips Megalurothrips usitatus.</title>
        <authorList>
            <person name="Ma L."/>
            <person name="Liu Q."/>
            <person name="Li H."/>
            <person name="Cai W."/>
        </authorList>
    </citation>
    <scope>NUCLEOTIDE SEQUENCE</scope>
    <source>
        <strain evidence="3">Cailab_2022a</strain>
    </source>
</reference>
<dbReference type="InterPro" id="IPR001584">
    <property type="entry name" value="Integrase_cat-core"/>
</dbReference>
<accession>A0AAV7XDW1</accession>
<dbReference type="Gene3D" id="3.30.420.10">
    <property type="entry name" value="Ribonuclease H-like superfamily/Ribonuclease H"/>
    <property type="match status" value="1"/>
</dbReference>
<dbReference type="SUPFAM" id="SSF53098">
    <property type="entry name" value="Ribonuclease H-like"/>
    <property type="match status" value="1"/>
</dbReference>
<dbReference type="PROSITE" id="PS50994">
    <property type="entry name" value="INTEGRASE"/>
    <property type="match status" value="1"/>
</dbReference>
<protein>
    <recommendedName>
        <fullName evidence="2">Integrase catalytic domain-containing protein</fullName>
    </recommendedName>
</protein>
<evidence type="ECO:0000313" key="3">
    <source>
        <dbReference type="EMBL" id="KAJ1521811.1"/>
    </source>
</evidence>
<dbReference type="SUPFAM" id="SSF141571">
    <property type="entry name" value="Pentapeptide repeat-like"/>
    <property type="match status" value="1"/>
</dbReference>
<evidence type="ECO:0000313" key="4">
    <source>
        <dbReference type="Proteomes" id="UP001075354"/>
    </source>
</evidence>
<dbReference type="PANTHER" id="PTHR37984:SF5">
    <property type="entry name" value="PROTEIN NYNRIN-LIKE"/>
    <property type="match status" value="1"/>
</dbReference>
<evidence type="ECO:0000259" key="2">
    <source>
        <dbReference type="PROSITE" id="PS50994"/>
    </source>
</evidence>
<feature type="compositionally biased region" description="Polar residues" evidence="1">
    <location>
        <begin position="138"/>
        <end position="149"/>
    </location>
</feature>
<sequence length="334" mass="37649">MLCFGAPCILQSDNGREFCNELIITLKDTWPSLKIVHSAGTPRHSQSQGSVERSNRDVQDMLTAWMRENSTREWSRGLEWVASQKNRPIHQGTGVSPYSAMFGREAKVGITTNYPATMVPDMEAEEELEEFLQGIRAQNPSQSPKSTGQPTPPLRTSPVGRQAPLTMTPPLVKLELTTKASIPRWKTCFTVRFNFTSVLFVPRPSSDQVLSNRVLSNRVLSNRVLSNRVLSNRVLSNRVLPDLNLPDLNLPDLSLPDLNLPHRELPDLNLPHRELPDLNLPHRELPNLDPLQKKPLSTSARRSPPRLYKVRPPHSLARGLRAVRALEWVLADRS</sequence>
<feature type="region of interest" description="Disordered" evidence="1">
    <location>
        <begin position="138"/>
        <end position="165"/>
    </location>
</feature>
<feature type="domain" description="Integrase catalytic" evidence="2">
    <location>
        <begin position="1"/>
        <end position="105"/>
    </location>
</feature>
<name>A0AAV7XDW1_9NEOP</name>
<dbReference type="GO" id="GO:0003676">
    <property type="term" value="F:nucleic acid binding"/>
    <property type="evidence" value="ECO:0007669"/>
    <property type="project" value="InterPro"/>
</dbReference>
<dbReference type="PANTHER" id="PTHR37984">
    <property type="entry name" value="PROTEIN CBG26694"/>
    <property type="match status" value="1"/>
</dbReference>